<evidence type="ECO:0000259" key="5">
    <source>
        <dbReference type="PROSITE" id="PS51464"/>
    </source>
</evidence>
<reference evidence="15 16" key="2">
    <citation type="submission" date="2018-08" db="EMBL/GenBank/DDBJ databases">
        <title>A genome reference for cultivated species of the human gut microbiota.</title>
        <authorList>
            <person name="Zou Y."/>
            <person name="Xue W."/>
            <person name="Luo G."/>
        </authorList>
    </citation>
    <scope>NUCLEOTIDE SEQUENCE [LARGE SCALE GENOMIC DNA]</scope>
    <source>
        <strain evidence="11 15">AF37-12</strain>
        <strain evidence="10 16">AM30-26</strain>
    </source>
</reference>
<dbReference type="GO" id="GO:0004360">
    <property type="term" value="F:glutamine-fructose-6-phosphate transaminase (isomerizing) activity"/>
    <property type="evidence" value="ECO:0007669"/>
    <property type="project" value="UniProtKB-EC"/>
</dbReference>
<evidence type="ECO:0000313" key="8">
    <source>
        <dbReference type="EMBL" id="KAB4481330.1"/>
    </source>
</evidence>
<reference evidence="17 18" key="3">
    <citation type="journal article" date="2019" name="Nat. Med.">
        <title>A library of human gut bacterial isolates paired with longitudinal multiomics data enables mechanistic microbiome research.</title>
        <authorList>
            <person name="Poyet M."/>
            <person name="Groussin M."/>
            <person name="Gibbons S.M."/>
            <person name="Avila-Pacheco J."/>
            <person name="Jiang X."/>
            <person name="Kearney S.M."/>
            <person name="Perrotta A.R."/>
            <person name="Berdy B."/>
            <person name="Zhao S."/>
            <person name="Lieberman T.D."/>
            <person name="Swanson P.K."/>
            <person name="Smith M."/>
            <person name="Roesemann S."/>
            <person name="Alexander J.E."/>
            <person name="Rich S.A."/>
            <person name="Livny J."/>
            <person name="Vlamakis H."/>
            <person name="Clish C."/>
            <person name="Bullock K."/>
            <person name="Deik A."/>
            <person name="Scott J."/>
            <person name="Pierce K.A."/>
            <person name="Xavier R.J."/>
            <person name="Alm E.J."/>
        </authorList>
    </citation>
    <scope>NUCLEOTIDE SEQUENCE [LARGE SCALE GENOMIC DNA]</scope>
    <source>
        <strain evidence="7 17">BIOML-A160</strain>
        <strain evidence="8 18">BIOML-A162</strain>
    </source>
</reference>
<dbReference type="InterPro" id="IPR046348">
    <property type="entry name" value="SIS_dom_sf"/>
</dbReference>
<dbReference type="Proteomes" id="UP000436825">
    <property type="component" value="Unassembled WGS sequence"/>
</dbReference>
<reference evidence="6 14" key="1">
    <citation type="submission" date="2015-09" db="EMBL/GenBank/DDBJ databases">
        <authorList>
            <consortium name="Pathogen Informatics"/>
        </authorList>
    </citation>
    <scope>NUCLEOTIDE SEQUENCE [LARGE SCALE GENOMIC DNA]</scope>
    <source>
        <strain evidence="6 14">2789STDY5834899</strain>
    </source>
</reference>
<dbReference type="CDD" id="cd05009">
    <property type="entry name" value="SIS_GlmS_GlmD_2"/>
    <property type="match status" value="1"/>
</dbReference>
<dbReference type="GO" id="GO:0006047">
    <property type="term" value="P:UDP-N-acetylglucosamine metabolic process"/>
    <property type="evidence" value="ECO:0007669"/>
    <property type="project" value="TreeGrafter"/>
</dbReference>
<dbReference type="InterPro" id="IPR035490">
    <property type="entry name" value="GlmS/FrlB_SIS"/>
</dbReference>
<dbReference type="PANTHER" id="PTHR10937:SF0">
    <property type="entry name" value="GLUTAMINE--FRUCTOSE-6-PHOSPHATE TRANSAMINASE (ISOMERIZING)"/>
    <property type="match status" value="1"/>
</dbReference>
<dbReference type="PANTHER" id="PTHR10937">
    <property type="entry name" value="GLUCOSAMINE--FRUCTOSE-6-PHOSPHATE AMINOTRANSFERASE, ISOMERIZING"/>
    <property type="match status" value="1"/>
</dbReference>
<dbReference type="EMBL" id="QSJP01000002">
    <property type="protein sequence ID" value="RHD90845.1"/>
    <property type="molecule type" value="Genomic_DNA"/>
</dbReference>
<dbReference type="InterPro" id="IPR035466">
    <property type="entry name" value="GlmS/AgaS_SIS"/>
</dbReference>
<accession>C6IPA5</accession>
<evidence type="ECO:0000256" key="3">
    <source>
        <dbReference type="ARBA" id="ARBA00016090"/>
    </source>
</evidence>
<feature type="domain" description="SIS" evidence="5">
    <location>
        <begin position="34"/>
        <end position="173"/>
    </location>
</feature>
<dbReference type="EMBL" id="CP083685">
    <property type="protein sequence ID" value="UYU89228.1"/>
    <property type="molecule type" value="Genomic_DNA"/>
</dbReference>
<keyword evidence="6" id="KW-0032">Aminotransferase</keyword>
<dbReference type="Proteomes" id="UP000284785">
    <property type="component" value="Unassembled WGS sequence"/>
</dbReference>
<dbReference type="PATRIC" id="fig|818.23.peg.4821"/>
<dbReference type="EMBL" id="CP083680">
    <property type="protein sequence ID" value="UYU67964.1"/>
    <property type="molecule type" value="Genomic_DNA"/>
</dbReference>
<keyword evidence="4" id="KW-0677">Repeat</keyword>
<dbReference type="EMBL" id="WCRW01000007">
    <property type="protein sequence ID" value="KAB4456049.1"/>
    <property type="molecule type" value="Genomic_DNA"/>
</dbReference>
<dbReference type="GO" id="GO:0006002">
    <property type="term" value="P:fructose 6-phosphate metabolic process"/>
    <property type="evidence" value="ECO:0007669"/>
    <property type="project" value="TreeGrafter"/>
</dbReference>
<keyword evidence="6" id="KW-0808">Transferase</keyword>
<dbReference type="EMBL" id="WCRY01000012">
    <property type="protein sequence ID" value="KAB4481330.1"/>
    <property type="molecule type" value="Genomic_DNA"/>
</dbReference>
<proteinExistence type="predicted"/>
<organism evidence="6 14">
    <name type="scientific">Bacteroides thetaiotaomicron</name>
    <dbReference type="NCBI Taxonomy" id="818"/>
    <lineage>
        <taxon>Bacteria</taxon>
        <taxon>Pseudomonadati</taxon>
        <taxon>Bacteroidota</taxon>
        <taxon>Bacteroidia</taxon>
        <taxon>Bacteroidales</taxon>
        <taxon>Bacteroidaceae</taxon>
        <taxon>Bacteroides</taxon>
    </lineage>
</organism>
<dbReference type="RefSeq" id="WP_008762549.1">
    <property type="nucleotide sequence ID" value="NZ_BAABXH010000002.1"/>
</dbReference>
<dbReference type="PROSITE" id="PS51464">
    <property type="entry name" value="SIS"/>
    <property type="match status" value="2"/>
</dbReference>
<dbReference type="GeneID" id="60924772"/>
<sequence>MVQFFQEIQEQPQALLQTANFYKSVEGKSVLSQISELWCSGKYRNILLTGMGSSYFIANATASLLNSYKIPAYALNAGELLHYQISLISPESLIICISQSGESYEVIKLIEKLSSNITVLSICNEKDSSLVKFSRYSLLCKAGKEEKTSTKTFITCYQVAYLLAMKLCNQEIDSTQWHKLSKIIENMVNGNTPWMSKAIELIDGSTFVQLIGRGPVFAAASQSALMFMEAAHTPASALLGGEFRHGPLEMVKKGFIAILFAHSQSETYEQSLSLVKDILKYEGKVIFITDSNLVFENDNLCAITIPSTNAELFTIPCIVPVQLLINTWATKCGIIPGEFTHGAKITSIE</sequence>
<dbReference type="KEGG" id="btho:Btheta7330_04684"/>
<dbReference type="CDD" id="cd05008">
    <property type="entry name" value="SIS_GlmS_GlmD_1"/>
    <property type="match status" value="1"/>
</dbReference>
<dbReference type="Proteomes" id="UP000436858">
    <property type="component" value="Unassembled WGS sequence"/>
</dbReference>
<evidence type="ECO:0000313" key="13">
    <source>
        <dbReference type="EMBL" id="UYU89228.1"/>
    </source>
</evidence>
<dbReference type="GO" id="GO:0005829">
    <property type="term" value="C:cytosol"/>
    <property type="evidence" value="ECO:0007669"/>
    <property type="project" value="TreeGrafter"/>
</dbReference>
<evidence type="ECO:0000313" key="17">
    <source>
        <dbReference type="Proteomes" id="UP000436825"/>
    </source>
</evidence>
<evidence type="ECO:0000313" key="11">
    <source>
        <dbReference type="EMBL" id="RHL63657.1"/>
    </source>
</evidence>
<evidence type="ECO:0000313" key="19">
    <source>
        <dbReference type="Proteomes" id="UP001156218"/>
    </source>
</evidence>
<evidence type="ECO:0000256" key="2">
    <source>
        <dbReference type="ARBA" id="ARBA00012916"/>
    </source>
</evidence>
<protein>
    <recommendedName>
        <fullName evidence="3">Glutamine--fructose-6-phosphate aminotransferase [isomerizing]</fullName>
        <ecNumber evidence="2">2.6.1.16</ecNumber>
    </recommendedName>
</protein>
<dbReference type="Pfam" id="PF01380">
    <property type="entry name" value="SIS"/>
    <property type="match status" value="2"/>
</dbReference>
<dbReference type="Proteomes" id="UP001156218">
    <property type="component" value="Chromosome"/>
</dbReference>
<evidence type="ECO:0000256" key="4">
    <source>
        <dbReference type="ARBA" id="ARBA00022737"/>
    </source>
</evidence>
<dbReference type="AlphaFoldDB" id="A0A0P0FVC0"/>
<gene>
    <name evidence="6" type="primary">glmS_2</name>
    <name evidence="11" type="ORF">DW011_03385</name>
    <name evidence="10" type="ORF">DW780_02465</name>
    <name evidence="6" type="ORF">ERS852511_02368</name>
    <name evidence="7" type="ORF">GAN75_12080</name>
    <name evidence="8" type="ORF">GAN91_13690</name>
    <name evidence="12" type="ORF">KQP68_06715</name>
    <name evidence="13" type="ORF">KQP74_14840</name>
    <name evidence="9" type="ORF">PO127_02510</name>
</gene>
<feature type="domain" description="SIS" evidence="5">
    <location>
        <begin position="198"/>
        <end position="339"/>
    </location>
</feature>
<comment type="catalytic activity">
    <reaction evidence="1">
        <text>D-fructose 6-phosphate + L-glutamine = D-glucosamine 6-phosphate + L-glutamate</text>
        <dbReference type="Rhea" id="RHEA:13237"/>
        <dbReference type="ChEBI" id="CHEBI:29985"/>
        <dbReference type="ChEBI" id="CHEBI:58359"/>
        <dbReference type="ChEBI" id="CHEBI:58725"/>
        <dbReference type="ChEBI" id="CHEBI:61527"/>
        <dbReference type="EC" id="2.6.1.16"/>
    </reaction>
</comment>
<evidence type="ECO:0000313" key="16">
    <source>
        <dbReference type="Proteomes" id="UP000284785"/>
    </source>
</evidence>
<accession>A0A0P0FVC0</accession>
<evidence type="ECO:0000313" key="10">
    <source>
        <dbReference type="EMBL" id="RHD90845.1"/>
    </source>
</evidence>
<evidence type="ECO:0000313" key="6">
    <source>
        <dbReference type="EMBL" id="CUP52236.1"/>
    </source>
</evidence>
<dbReference type="GO" id="GO:0097367">
    <property type="term" value="F:carbohydrate derivative binding"/>
    <property type="evidence" value="ECO:0007669"/>
    <property type="project" value="InterPro"/>
</dbReference>
<dbReference type="Proteomes" id="UP001162960">
    <property type="component" value="Chromosome"/>
</dbReference>
<evidence type="ECO:0000313" key="18">
    <source>
        <dbReference type="Proteomes" id="UP000436858"/>
    </source>
</evidence>
<reference evidence="9" key="5">
    <citation type="submission" date="2022-10" db="EMBL/GenBank/DDBJ databases">
        <title>Human gut microbiome strain richness.</title>
        <authorList>
            <person name="Chen-Liaw A."/>
        </authorList>
    </citation>
    <scope>NUCLEOTIDE SEQUENCE</scope>
    <source>
        <strain evidence="9">1001283st1_A3_1001283B150304_161114</strain>
    </source>
</reference>
<dbReference type="EC" id="2.6.1.16" evidence="2"/>
<name>A0A0P0FVC0_BACT4</name>
<dbReference type="GO" id="GO:0006487">
    <property type="term" value="P:protein N-linked glycosylation"/>
    <property type="evidence" value="ECO:0007669"/>
    <property type="project" value="TreeGrafter"/>
</dbReference>
<dbReference type="OMA" id="AYDTRHY"/>
<dbReference type="EMBL" id="CZAP01000007">
    <property type="protein sequence ID" value="CUP52236.1"/>
    <property type="molecule type" value="Genomic_DNA"/>
</dbReference>
<dbReference type="Proteomes" id="UP000283616">
    <property type="component" value="Unassembled WGS sequence"/>
</dbReference>
<evidence type="ECO:0000313" key="14">
    <source>
        <dbReference type="Proteomes" id="UP000095576"/>
    </source>
</evidence>
<evidence type="ECO:0000313" key="7">
    <source>
        <dbReference type="EMBL" id="KAB4456049.1"/>
    </source>
</evidence>
<dbReference type="Proteomes" id="UP000095576">
    <property type="component" value="Unassembled WGS sequence"/>
</dbReference>
<dbReference type="Proteomes" id="UP001217776">
    <property type="component" value="Unassembled WGS sequence"/>
</dbReference>
<dbReference type="InterPro" id="IPR001347">
    <property type="entry name" value="SIS_dom"/>
</dbReference>
<dbReference type="EMBL" id="QROV01000003">
    <property type="protein sequence ID" value="RHL63657.1"/>
    <property type="molecule type" value="Genomic_DNA"/>
</dbReference>
<dbReference type="SUPFAM" id="SSF53697">
    <property type="entry name" value="SIS domain"/>
    <property type="match status" value="1"/>
</dbReference>
<evidence type="ECO:0000313" key="15">
    <source>
        <dbReference type="Proteomes" id="UP000283616"/>
    </source>
</evidence>
<evidence type="ECO:0000313" key="12">
    <source>
        <dbReference type="EMBL" id="UYU67964.1"/>
    </source>
</evidence>
<evidence type="ECO:0000256" key="1">
    <source>
        <dbReference type="ARBA" id="ARBA00001031"/>
    </source>
</evidence>
<dbReference type="EMBL" id="JAQNVG010000003">
    <property type="protein sequence ID" value="MDC2234621.1"/>
    <property type="molecule type" value="Genomic_DNA"/>
</dbReference>
<evidence type="ECO:0000313" key="9">
    <source>
        <dbReference type="EMBL" id="MDC2234621.1"/>
    </source>
</evidence>
<reference evidence="12 19" key="4">
    <citation type="submission" date="2021-06" db="EMBL/GenBank/DDBJ databases">
        <title>Interrogation of the integrated mobile genetic elements in gut-associated Bacteroides with a consensus prediction approach.</title>
        <authorList>
            <person name="Campbell D.E."/>
            <person name="Leigh J.R."/>
            <person name="Kim T."/>
            <person name="England W."/>
            <person name="Whitaker R.J."/>
            <person name="Degnan P.H."/>
        </authorList>
    </citation>
    <scope>NUCLEOTIDE SEQUENCE</scope>
    <source>
        <strain evidence="13">VPI-3443</strain>
        <strain evidence="12 19">WAL8669</strain>
    </source>
</reference>
<dbReference type="Gene3D" id="3.40.50.10490">
    <property type="entry name" value="Glucose-6-phosphate isomerase like protein, domain 1"/>
    <property type="match status" value="2"/>
</dbReference>